<dbReference type="PROSITE" id="PS50110">
    <property type="entry name" value="RESPONSE_REGULATORY"/>
    <property type="match status" value="1"/>
</dbReference>
<feature type="domain" description="Response regulatory" evidence="8">
    <location>
        <begin position="2"/>
        <end position="116"/>
    </location>
</feature>
<dbReference type="EMBL" id="CAAHFG010000003">
    <property type="protein sequence ID" value="VGO15935.1"/>
    <property type="molecule type" value="Genomic_DNA"/>
</dbReference>
<keyword evidence="4 7" id="KW-0238">DNA-binding</keyword>
<dbReference type="CDD" id="cd17574">
    <property type="entry name" value="REC_OmpR"/>
    <property type="match status" value="1"/>
</dbReference>
<evidence type="ECO:0000256" key="2">
    <source>
        <dbReference type="ARBA" id="ARBA00023012"/>
    </source>
</evidence>
<dbReference type="CDD" id="cd00383">
    <property type="entry name" value="trans_reg_C"/>
    <property type="match status" value="1"/>
</dbReference>
<dbReference type="SMART" id="SM00862">
    <property type="entry name" value="Trans_reg_C"/>
    <property type="match status" value="1"/>
</dbReference>
<dbReference type="InterPro" id="IPR001867">
    <property type="entry name" value="OmpR/PhoB-type_DNA-bd"/>
</dbReference>
<feature type="domain" description="OmpR/PhoB-type" evidence="9">
    <location>
        <begin position="125"/>
        <end position="224"/>
    </location>
</feature>
<dbReference type="GO" id="GO:0032993">
    <property type="term" value="C:protein-DNA complex"/>
    <property type="evidence" value="ECO:0007669"/>
    <property type="project" value="TreeGrafter"/>
</dbReference>
<dbReference type="Gene3D" id="3.40.50.2300">
    <property type="match status" value="1"/>
</dbReference>
<accession>A0A6C2U7M6</accession>
<proteinExistence type="predicted"/>
<evidence type="ECO:0000313" key="10">
    <source>
        <dbReference type="EMBL" id="VGO15935.1"/>
    </source>
</evidence>
<dbReference type="GO" id="GO:0005829">
    <property type="term" value="C:cytosol"/>
    <property type="evidence" value="ECO:0007669"/>
    <property type="project" value="TreeGrafter"/>
</dbReference>
<dbReference type="InterPro" id="IPR036388">
    <property type="entry name" value="WH-like_DNA-bd_sf"/>
</dbReference>
<dbReference type="PANTHER" id="PTHR48111:SF40">
    <property type="entry name" value="PHOSPHATE REGULON TRANSCRIPTIONAL REGULATORY PROTEIN PHOB"/>
    <property type="match status" value="1"/>
</dbReference>
<dbReference type="InterPro" id="IPR001789">
    <property type="entry name" value="Sig_transdc_resp-reg_receiver"/>
</dbReference>
<evidence type="ECO:0000313" key="11">
    <source>
        <dbReference type="Proteomes" id="UP000366872"/>
    </source>
</evidence>
<evidence type="ECO:0000256" key="1">
    <source>
        <dbReference type="ARBA" id="ARBA00022553"/>
    </source>
</evidence>
<evidence type="ECO:0000259" key="9">
    <source>
        <dbReference type="PROSITE" id="PS51755"/>
    </source>
</evidence>
<gene>
    <name evidence="10" type="primary">walR</name>
    <name evidence="10" type="ORF">PDESU_04524</name>
</gene>
<dbReference type="PROSITE" id="PS51755">
    <property type="entry name" value="OMPR_PHOB"/>
    <property type="match status" value="1"/>
</dbReference>
<evidence type="ECO:0000256" key="5">
    <source>
        <dbReference type="ARBA" id="ARBA00023163"/>
    </source>
</evidence>
<sequence length="226" mass="24856">MKLLVVDDEKAMANAIRDNLEFEGYKADCAYGGQDALDRLLGEKYALVILDVMMPDIDGFNVLEQLRSNADRTPVIFLTARSAEADKLRGLGLGADDYVVKPFSILELVARVKAVLNRTAPGSGIATLQLGNALIDFRKLSVSSGGNEEELGRYEADILQLLASDPGHVFSRADILDAVWGMEAFPSNRTIDNHIVKLRQKIEPEPKHPKHLISVYGKGYKLKMGT</sequence>
<reference evidence="10 11" key="1">
    <citation type="submission" date="2019-04" db="EMBL/GenBank/DDBJ databases">
        <authorList>
            <person name="Van Vliet M D."/>
        </authorList>
    </citation>
    <scope>NUCLEOTIDE SEQUENCE [LARGE SCALE GENOMIC DNA]</scope>
    <source>
        <strain evidence="10 11">F1</strain>
    </source>
</reference>
<dbReference type="Pfam" id="PF00486">
    <property type="entry name" value="Trans_reg_C"/>
    <property type="match status" value="1"/>
</dbReference>
<dbReference type="InterPro" id="IPR039420">
    <property type="entry name" value="WalR-like"/>
</dbReference>
<dbReference type="Pfam" id="PF00072">
    <property type="entry name" value="Response_reg"/>
    <property type="match status" value="1"/>
</dbReference>
<keyword evidence="5" id="KW-0804">Transcription</keyword>
<dbReference type="PANTHER" id="PTHR48111">
    <property type="entry name" value="REGULATOR OF RPOS"/>
    <property type="match status" value="1"/>
</dbReference>
<organism evidence="10 11">
    <name type="scientific">Pontiella desulfatans</name>
    <dbReference type="NCBI Taxonomy" id="2750659"/>
    <lineage>
        <taxon>Bacteria</taxon>
        <taxon>Pseudomonadati</taxon>
        <taxon>Kiritimatiellota</taxon>
        <taxon>Kiritimatiellia</taxon>
        <taxon>Kiritimatiellales</taxon>
        <taxon>Pontiellaceae</taxon>
        <taxon>Pontiella</taxon>
    </lineage>
</organism>
<evidence type="ECO:0000259" key="8">
    <source>
        <dbReference type="PROSITE" id="PS50110"/>
    </source>
</evidence>
<dbReference type="SUPFAM" id="SSF46894">
    <property type="entry name" value="C-terminal effector domain of the bipartite response regulators"/>
    <property type="match status" value="1"/>
</dbReference>
<evidence type="ECO:0000256" key="3">
    <source>
        <dbReference type="ARBA" id="ARBA00023015"/>
    </source>
</evidence>
<dbReference type="GO" id="GO:0000156">
    <property type="term" value="F:phosphorelay response regulator activity"/>
    <property type="evidence" value="ECO:0007669"/>
    <property type="project" value="TreeGrafter"/>
</dbReference>
<dbReference type="GO" id="GO:0006355">
    <property type="term" value="P:regulation of DNA-templated transcription"/>
    <property type="evidence" value="ECO:0007669"/>
    <property type="project" value="InterPro"/>
</dbReference>
<evidence type="ECO:0000256" key="4">
    <source>
        <dbReference type="ARBA" id="ARBA00023125"/>
    </source>
</evidence>
<keyword evidence="11" id="KW-1185">Reference proteome</keyword>
<dbReference type="Gene3D" id="6.10.250.690">
    <property type="match status" value="1"/>
</dbReference>
<dbReference type="GO" id="GO:0000976">
    <property type="term" value="F:transcription cis-regulatory region binding"/>
    <property type="evidence" value="ECO:0007669"/>
    <property type="project" value="TreeGrafter"/>
</dbReference>
<dbReference type="Proteomes" id="UP000366872">
    <property type="component" value="Unassembled WGS sequence"/>
</dbReference>
<name>A0A6C2U7M6_PONDE</name>
<dbReference type="FunFam" id="3.40.50.2300:FF:000001">
    <property type="entry name" value="DNA-binding response regulator PhoB"/>
    <property type="match status" value="1"/>
</dbReference>
<dbReference type="SUPFAM" id="SSF52172">
    <property type="entry name" value="CheY-like"/>
    <property type="match status" value="1"/>
</dbReference>
<protein>
    <submittedName>
        <fullName evidence="10">Transcriptional regulatory protein WalR</fullName>
    </submittedName>
</protein>
<keyword evidence="2" id="KW-0902">Two-component regulatory system</keyword>
<keyword evidence="3" id="KW-0805">Transcription regulation</keyword>
<dbReference type="Gene3D" id="1.10.10.10">
    <property type="entry name" value="Winged helix-like DNA-binding domain superfamily/Winged helix DNA-binding domain"/>
    <property type="match status" value="1"/>
</dbReference>
<feature type="DNA-binding region" description="OmpR/PhoB-type" evidence="7">
    <location>
        <begin position="125"/>
        <end position="224"/>
    </location>
</feature>
<evidence type="ECO:0000256" key="7">
    <source>
        <dbReference type="PROSITE-ProRule" id="PRU01091"/>
    </source>
</evidence>
<dbReference type="AlphaFoldDB" id="A0A6C2U7M6"/>
<dbReference type="InterPro" id="IPR016032">
    <property type="entry name" value="Sig_transdc_resp-reg_C-effctor"/>
</dbReference>
<dbReference type="InterPro" id="IPR011006">
    <property type="entry name" value="CheY-like_superfamily"/>
</dbReference>
<feature type="modified residue" description="4-aspartylphosphate" evidence="6">
    <location>
        <position position="51"/>
    </location>
</feature>
<evidence type="ECO:0000256" key="6">
    <source>
        <dbReference type="PROSITE-ProRule" id="PRU00169"/>
    </source>
</evidence>
<dbReference type="RefSeq" id="WP_136081498.1">
    <property type="nucleotide sequence ID" value="NZ_CAAHFG010000003.1"/>
</dbReference>
<keyword evidence="1 6" id="KW-0597">Phosphoprotein</keyword>
<dbReference type="SMART" id="SM00448">
    <property type="entry name" value="REC"/>
    <property type="match status" value="1"/>
</dbReference>